<dbReference type="PANTHER" id="PTHR30250:SF10">
    <property type="entry name" value="LIPOPOLYSACCHARIDE BIOSYNTHESIS PROTEIN WZXC"/>
    <property type="match status" value="1"/>
</dbReference>
<feature type="transmembrane region" description="Helical" evidence="7">
    <location>
        <begin position="441"/>
        <end position="465"/>
    </location>
</feature>
<evidence type="ECO:0000256" key="2">
    <source>
        <dbReference type="ARBA" id="ARBA00007430"/>
    </source>
</evidence>
<evidence type="ECO:0000256" key="4">
    <source>
        <dbReference type="ARBA" id="ARBA00022692"/>
    </source>
</evidence>
<dbReference type="PANTHER" id="PTHR30250">
    <property type="entry name" value="PST FAMILY PREDICTED COLANIC ACID TRANSPORTER"/>
    <property type="match status" value="1"/>
</dbReference>
<feature type="transmembrane region" description="Helical" evidence="7">
    <location>
        <begin position="144"/>
        <end position="167"/>
    </location>
</feature>
<dbReference type="CDD" id="cd13127">
    <property type="entry name" value="MATE_tuaB_like"/>
    <property type="match status" value="1"/>
</dbReference>
<feature type="transmembrane region" description="Helical" evidence="7">
    <location>
        <begin position="326"/>
        <end position="347"/>
    </location>
</feature>
<dbReference type="OrthoDB" id="9770347at2"/>
<feature type="transmembrane region" description="Helical" evidence="7">
    <location>
        <begin position="383"/>
        <end position="401"/>
    </location>
</feature>
<dbReference type="EMBL" id="QHHQ01000001">
    <property type="protein sequence ID" value="RAI03835.1"/>
    <property type="molecule type" value="Genomic_DNA"/>
</dbReference>
<comment type="similarity">
    <text evidence="2">Belongs to the polysaccharide synthase family.</text>
</comment>
<dbReference type="RefSeq" id="WP_111342857.1">
    <property type="nucleotide sequence ID" value="NZ_QHHQ01000001.1"/>
</dbReference>
<protein>
    <submittedName>
        <fullName evidence="8">Lipopolysaccharide biosynthesis protein</fullName>
    </submittedName>
</protein>
<evidence type="ECO:0000256" key="1">
    <source>
        <dbReference type="ARBA" id="ARBA00004651"/>
    </source>
</evidence>
<gene>
    <name evidence="8" type="ORF">DLJ53_05025</name>
</gene>
<reference evidence="8 9" key="1">
    <citation type="submission" date="2018-05" db="EMBL/GenBank/DDBJ databases">
        <title>Acuticoccus sediminis sp. nov., isolated from deep-sea sediment of Indian Ocean.</title>
        <authorList>
            <person name="Liu X."/>
            <person name="Lai Q."/>
            <person name="Du Y."/>
            <person name="Sun F."/>
            <person name="Zhang X."/>
            <person name="Wang S."/>
            <person name="Shao Z."/>
        </authorList>
    </citation>
    <scope>NUCLEOTIDE SEQUENCE [LARGE SCALE GENOMIC DNA]</scope>
    <source>
        <strain evidence="8 9">PTG4-2</strain>
    </source>
</reference>
<dbReference type="GO" id="GO:0005886">
    <property type="term" value="C:plasma membrane"/>
    <property type="evidence" value="ECO:0007669"/>
    <property type="project" value="UniProtKB-SubCell"/>
</dbReference>
<organism evidence="8 9">
    <name type="scientific">Acuticoccus sediminis</name>
    <dbReference type="NCBI Taxonomy" id="2184697"/>
    <lineage>
        <taxon>Bacteria</taxon>
        <taxon>Pseudomonadati</taxon>
        <taxon>Pseudomonadota</taxon>
        <taxon>Alphaproteobacteria</taxon>
        <taxon>Hyphomicrobiales</taxon>
        <taxon>Amorphaceae</taxon>
        <taxon>Acuticoccus</taxon>
    </lineage>
</organism>
<evidence type="ECO:0000256" key="3">
    <source>
        <dbReference type="ARBA" id="ARBA00022475"/>
    </source>
</evidence>
<evidence type="ECO:0000256" key="6">
    <source>
        <dbReference type="ARBA" id="ARBA00023136"/>
    </source>
</evidence>
<feature type="transmembrane region" description="Helical" evidence="7">
    <location>
        <begin position="359"/>
        <end position="377"/>
    </location>
</feature>
<proteinExistence type="inferred from homology"/>
<name>A0A8B2P045_9HYPH</name>
<dbReference type="Proteomes" id="UP000249590">
    <property type="component" value="Unassembled WGS sequence"/>
</dbReference>
<keyword evidence="3" id="KW-1003">Cell membrane</keyword>
<dbReference type="InterPro" id="IPR050833">
    <property type="entry name" value="Poly_Biosynth_Transport"/>
</dbReference>
<evidence type="ECO:0000256" key="7">
    <source>
        <dbReference type="SAM" id="Phobius"/>
    </source>
</evidence>
<feature type="transmembrane region" description="Helical" evidence="7">
    <location>
        <begin position="289"/>
        <end position="306"/>
    </location>
</feature>
<comment type="caution">
    <text evidence="8">The sequence shown here is derived from an EMBL/GenBank/DDBJ whole genome shotgun (WGS) entry which is preliminary data.</text>
</comment>
<evidence type="ECO:0000313" key="9">
    <source>
        <dbReference type="Proteomes" id="UP000249590"/>
    </source>
</evidence>
<evidence type="ECO:0000256" key="5">
    <source>
        <dbReference type="ARBA" id="ARBA00022989"/>
    </source>
</evidence>
<keyword evidence="6 7" id="KW-0472">Membrane</keyword>
<feature type="transmembrane region" description="Helical" evidence="7">
    <location>
        <begin position="173"/>
        <end position="194"/>
    </location>
</feature>
<feature type="transmembrane region" description="Helical" evidence="7">
    <location>
        <begin position="44"/>
        <end position="63"/>
    </location>
</feature>
<accession>A0A8B2P045</accession>
<keyword evidence="4 7" id="KW-0812">Transmembrane</keyword>
<sequence length="496" mass="51514">MSGGSLGRVALKGGAFTGLAQIGKISITMGSVVVLARLLNPTDFGLVAAITPILAFMGLFQNLGLQQAIVQRKEVDRALLNQAFWISAGVGLAAMLIIFAVAPYAAVFYDDARISGLMRTASASLLIGSLGTVPIALLSRRLRFGVLAIYEFAIALTGFLAAVAGALAGLGSYALVVATLTGAAIGLAVVWSSAPFRPAAPPRAIDGALLKFGANLTGFNLVNFFARNADNVLIGRYIGLDALGLYDRAYKLMLFPIQNINQPLSRLMVPLLSRISDDKARFRAIYRQVTWTLGLVIMPGIATLAMCSQEAISILFGPGWAGVGPIFAWLAIASFVQPVTGTNGWIFICQGRTDIMFRLGVYTSLVTVAAFVVGLNWGAVGVAAAYAVSAYALRLPVLLLVVGRLGPVRPMDLGGIVLLLGGAAGASALALPLLADQTGAHGAIATLALAGVLNYALALVAVLAVPSSRRTLLQVAARLRDAIRGQSVRGGALADA</sequence>
<feature type="transmembrane region" description="Helical" evidence="7">
    <location>
        <begin position="84"/>
        <end position="105"/>
    </location>
</feature>
<feature type="transmembrane region" description="Helical" evidence="7">
    <location>
        <begin position="413"/>
        <end position="435"/>
    </location>
</feature>
<comment type="subcellular location">
    <subcellularLocation>
        <location evidence="1">Cell membrane</location>
        <topology evidence="1">Multi-pass membrane protein</topology>
    </subcellularLocation>
</comment>
<keyword evidence="5 7" id="KW-1133">Transmembrane helix</keyword>
<evidence type="ECO:0000313" key="8">
    <source>
        <dbReference type="EMBL" id="RAI03835.1"/>
    </source>
</evidence>
<dbReference type="AlphaFoldDB" id="A0A8B2P045"/>
<keyword evidence="9" id="KW-1185">Reference proteome</keyword>
<feature type="transmembrane region" description="Helical" evidence="7">
    <location>
        <begin position="117"/>
        <end position="137"/>
    </location>
</feature>
<dbReference type="Pfam" id="PF13440">
    <property type="entry name" value="Polysacc_synt_3"/>
    <property type="match status" value="1"/>
</dbReference>